<dbReference type="Gene3D" id="3.30.70.660">
    <property type="entry name" value="Pseudouridine synthase I, catalytic domain, C-terminal subdomain"/>
    <property type="match status" value="1"/>
</dbReference>
<organism evidence="1 2">
    <name type="scientific">Taxus chinensis</name>
    <name type="common">Chinese yew</name>
    <name type="synonym">Taxus wallichiana var. chinensis</name>
    <dbReference type="NCBI Taxonomy" id="29808"/>
    <lineage>
        <taxon>Eukaryota</taxon>
        <taxon>Viridiplantae</taxon>
        <taxon>Streptophyta</taxon>
        <taxon>Embryophyta</taxon>
        <taxon>Tracheophyta</taxon>
        <taxon>Spermatophyta</taxon>
        <taxon>Pinopsida</taxon>
        <taxon>Pinidae</taxon>
        <taxon>Conifers II</taxon>
        <taxon>Cupressales</taxon>
        <taxon>Taxaceae</taxon>
        <taxon>Taxus</taxon>
    </lineage>
</organism>
<evidence type="ECO:0000313" key="1">
    <source>
        <dbReference type="EMBL" id="KAH9325999.1"/>
    </source>
</evidence>
<evidence type="ECO:0000313" key="2">
    <source>
        <dbReference type="Proteomes" id="UP000824469"/>
    </source>
</evidence>
<dbReference type="GO" id="GO:0009982">
    <property type="term" value="F:pseudouridine synthase activity"/>
    <property type="evidence" value="ECO:0007669"/>
    <property type="project" value="InterPro"/>
</dbReference>
<accession>A0AA38LJ56</accession>
<feature type="non-terminal residue" evidence="1">
    <location>
        <position position="85"/>
    </location>
</feature>
<keyword evidence="2" id="KW-1185">Reference proteome</keyword>
<dbReference type="InterPro" id="IPR020095">
    <property type="entry name" value="PsdUridine_synth_TruA_C"/>
</dbReference>
<protein>
    <submittedName>
        <fullName evidence="1">Uncharacterized protein</fullName>
    </submittedName>
</protein>
<dbReference type="GO" id="GO:0003723">
    <property type="term" value="F:RNA binding"/>
    <property type="evidence" value="ECO:0007669"/>
    <property type="project" value="InterPro"/>
</dbReference>
<sequence>DVHMNVPTAPELGLFLDECFFPAYNQKWQATHEEVSLKGLEQQILEFKQTYIYKYIASTEVKEGVVALWLHSLNQRNYPDFIAAK</sequence>
<dbReference type="EMBL" id="JAHRHJ020000002">
    <property type="protein sequence ID" value="KAH9325999.1"/>
    <property type="molecule type" value="Genomic_DNA"/>
</dbReference>
<comment type="caution">
    <text evidence="1">The sequence shown here is derived from an EMBL/GenBank/DDBJ whole genome shotgun (WGS) entry which is preliminary data.</text>
</comment>
<name>A0AA38LJ56_TAXCH</name>
<feature type="non-terminal residue" evidence="1">
    <location>
        <position position="1"/>
    </location>
</feature>
<dbReference type="Proteomes" id="UP000824469">
    <property type="component" value="Unassembled WGS sequence"/>
</dbReference>
<dbReference type="AlphaFoldDB" id="A0AA38LJ56"/>
<reference evidence="1 2" key="1">
    <citation type="journal article" date="2021" name="Nat. Plants">
        <title>The Taxus genome provides insights into paclitaxel biosynthesis.</title>
        <authorList>
            <person name="Xiong X."/>
            <person name="Gou J."/>
            <person name="Liao Q."/>
            <person name="Li Y."/>
            <person name="Zhou Q."/>
            <person name="Bi G."/>
            <person name="Li C."/>
            <person name="Du R."/>
            <person name="Wang X."/>
            <person name="Sun T."/>
            <person name="Guo L."/>
            <person name="Liang H."/>
            <person name="Lu P."/>
            <person name="Wu Y."/>
            <person name="Zhang Z."/>
            <person name="Ro D.K."/>
            <person name="Shang Y."/>
            <person name="Huang S."/>
            <person name="Yan J."/>
        </authorList>
    </citation>
    <scope>NUCLEOTIDE SEQUENCE [LARGE SCALE GENOMIC DNA]</scope>
    <source>
        <strain evidence="1">Ta-2019</strain>
    </source>
</reference>
<gene>
    <name evidence="1" type="ORF">KI387_006177</name>
</gene>
<proteinExistence type="predicted"/>